<protein>
    <recommendedName>
        <fullName evidence="4">Replication restart protein PriB</fullName>
    </recommendedName>
</protein>
<name>A0ABV8MMY2_9NEIS</name>
<evidence type="ECO:0000256" key="4">
    <source>
        <dbReference type="HAMAP-Rule" id="MF_00720"/>
    </source>
</evidence>
<comment type="subunit">
    <text evidence="4">Homodimer. Interacts with PriA and DnaT. Component of the replication restart primosome. Primosome assembly occurs via a 'hand-off' mechanism. PriA binds to replication forks, subsequently PriB then DnaT bind; DnaT then displaces ssDNA to generate the helicase loading substrate.</text>
</comment>
<dbReference type="InterPro" id="IPR023646">
    <property type="entry name" value="Prisomal_replication_PriB"/>
</dbReference>
<comment type="function">
    <text evidence="4">Involved in the restart of stalled replication forks, which reloads the replicative helicase on sites other than the origin of replication; the PriA-PriB pathway is the major replication restart pathway. During primosome assembly it facilitates complex formation between PriA and DnaT on DNA; stabilizes PriA on DNA. Stimulates the DNA unwinding activity of PriA helicase.</text>
</comment>
<organism evidence="5 6">
    <name type="scientific">Chitinimonas lacunae</name>
    <dbReference type="NCBI Taxonomy" id="1963018"/>
    <lineage>
        <taxon>Bacteria</taxon>
        <taxon>Pseudomonadati</taxon>
        <taxon>Pseudomonadota</taxon>
        <taxon>Betaproteobacteria</taxon>
        <taxon>Neisseriales</taxon>
        <taxon>Chitinibacteraceae</taxon>
        <taxon>Chitinimonas</taxon>
    </lineage>
</organism>
<dbReference type="InterPro" id="IPR012340">
    <property type="entry name" value="NA-bd_OB-fold"/>
</dbReference>
<comment type="caution">
    <text evidence="5">The sequence shown here is derived from an EMBL/GenBank/DDBJ whole genome shotgun (WGS) entry which is preliminary data.</text>
</comment>
<keyword evidence="3 4" id="KW-0238">DNA-binding</keyword>
<dbReference type="InterPro" id="IPR000424">
    <property type="entry name" value="Primosome_PriB/ssb"/>
</dbReference>
<dbReference type="PIRSF" id="PIRSF003135">
    <property type="entry name" value="Primosomal_n"/>
    <property type="match status" value="1"/>
</dbReference>
<keyword evidence="6" id="KW-1185">Reference proteome</keyword>
<dbReference type="HAMAP" id="MF_00720">
    <property type="entry name" value="PriB"/>
    <property type="match status" value="1"/>
</dbReference>
<dbReference type="NCBIfam" id="TIGR04418">
    <property type="entry name" value="PriB_gamma"/>
    <property type="match status" value="1"/>
</dbReference>
<comment type="similarity">
    <text evidence="4">Belongs to the PriB family.</text>
</comment>
<dbReference type="RefSeq" id="WP_378161203.1">
    <property type="nucleotide sequence ID" value="NZ_JBHSBU010000001.1"/>
</dbReference>
<gene>
    <name evidence="4 5" type="primary">priB</name>
    <name evidence="5" type="ORF">ACFOW7_03815</name>
</gene>
<dbReference type="Gene3D" id="2.40.50.140">
    <property type="entry name" value="Nucleic acid-binding proteins"/>
    <property type="match status" value="1"/>
</dbReference>
<evidence type="ECO:0000313" key="6">
    <source>
        <dbReference type="Proteomes" id="UP001595791"/>
    </source>
</evidence>
<reference evidence="6" key="1">
    <citation type="journal article" date="2019" name="Int. J. Syst. Evol. Microbiol.">
        <title>The Global Catalogue of Microorganisms (GCM) 10K type strain sequencing project: providing services to taxonomists for standard genome sequencing and annotation.</title>
        <authorList>
            <consortium name="The Broad Institute Genomics Platform"/>
            <consortium name="The Broad Institute Genome Sequencing Center for Infectious Disease"/>
            <person name="Wu L."/>
            <person name="Ma J."/>
        </authorList>
    </citation>
    <scope>NUCLEOTIDE SEQUENCE [LARGE SCALE GENOMIC DNA]</scope>
    <source>
        <strain evidence="6">LMG 29894</strain>
    </source>
</reference>
<evidence type="ECO:0000256" key="2">
    <source>
        <dbReference type="ARBA" id="ARBA00022705"/>
    </source>
</evidence>
<dbReference type="EMBL" id="JBHSBU010000001">
    <property type="protein sequence ID" value="MFC4158483.1"/>
    <property type="molecule type" value="Genomic_DNA"/>
</dbReference>
<evidence type="ECO:0000256" key="3">
    <source>
        <dbReference type="ARBA" id="ARBA00023125"/>
    </source>
</evidence>
<dbReference type="SUPFAM" id="SSF50249">
    <property type="entry name" value="Nucleic acid-binding proteins"/>
    <property type="match status" value="1"/>
</dbReference>
<keyword evidence="1 4" id="KW-0639">Primosome</keyword>
<keyword evidence="2 4" id="KW-0235">DNA replication</keyword>
<proteinExistence type="inferred from homology"/>
<sequence>MSERNQVVVSGRLIEVAPVRYTPAGIPAIEFKIAHESQQLEAGIERQVRCEIPCVCLGEPATAIAKYAVDEEIVVKGFFAARSRRWLSSLVLHVTRHARP</sequence>
<accession>A0ABV8MMY2</accession>
<dbReference type="Proteomes" id="UP001595791">
    <property type="component" value="Unassembled WGS sequence"/>
</dbReference>
<evidence type="ECO:0000313" key="5">
    <source>
        <dbReference type="EMBL" id="MFC4158483.1"/>
    </source>
</evidence>
<dbReference type="PROSITE" id="PS50935">
    <property type="entry name" value="SSB"/>
    <property type="match status" value="1"/>
</dbReference>
<evidence type="ECO:0000256" key="1">
    <source>
        <dbReference type="ARBA" id="ARBA00022515"/>
    </source>
</evidence>
<dbReference type="Pfam" id="PF22657">
    <property type="entry name" value="SSB_1"/>
    <property type="match status" value="1"/>
</dbReference>